<accession>A0A6M6JJ70</accession>
<evidence type="ECO:0000313" key="3">
    <source>
        <dbReference type="Proteomes" id="UP000505377"/>
    </source>
</evidence>
<dbReference type="AlphaFoldDB" id="A0A6M6JJ70"/>
<feature type="region of interest" description="Disordered" evidence="1">
    <location>
        <begin position="61"/>
        <end position="82"/>
    </location>
</feature>
<sequence>MTETYVRFRGTNASVDKLDIGLGDRVEFTASGECVAIGTEKRADGEERPVVTVKVDEVELGDVTEGSRDEQLPFDDSPDAEL</sequence>
<evidence type="ECO:0000256" key="1">
    <source>
        <dbReference type="SAM" id="MobiDB-lite"/>
    </source>
</evidence>
<organism evidence="2 3">
    <name type="scientific">Pseudonocardia broussonetiae</name>
    <dbReference type="NCBI Taxonomy" id="2736640"/>
    <lineage>
        <taxon>Bacteria</taxon>
        <taxon>Bacillati</taxon>
        <taxon>Actinomycetota</taxon>
        <taxon>Actinomycetes</taxon>
        <taxon>Pseudonocardiales</taxon>
        <taxon>Pseudonocardiaceae</taxon>
        <taxon>Pseudonocardia</taxon>
    </lineage>
</organism>
<reference evidence="2 3" key="1">
    <citation type="submission" date="2020-05" db="EMBL/GenBank/DDBJ databases">
        <authorList>
            <person name="Mo P."/>
        </authorList>
    </citation>
    <scope>NUCLEOTIDE SEQUENCE [LARGE SCALE GENOMIC DNA]</scope>
    <source>
        <strain evidence="2 3">Gen01</strain>
    </source>
</reference>
<feature type="compositionally biased region" description="Acidic residues" evidence="1">
    <location>
        <begin position="72"/>
        <end position="82"/>
    </location>
</feature>
<dbReference type="Proteomes" id="UP000505377">
    <property type="component" value="Chromosome"/>
</dbReference>
<name>A0A6M6JJ70_9PSEU</name>
<gene>
    <name evidence="2" type="ORF">HOP40_13335</name>
</gene>
<proteinExistence type="predicted"/>
<dbReference type="EMBL" id="CP053564">
    <property type="protein sequence ID" value="QJY46682.1"/>
    <property type="molecule type" value="Genomic_DNA"/>
</dbReference>
<evidence type="ECO:0000313" key="2">
    <source>
        <dbReference type="EMBL" id="QJY46682.1"/>
    </source>
</evidence>
<keyword evidence="3" id="KW-1185">Reference proteome</keyword>
<dbReference type="KEGG" id="pbro:HOP40_13335"/>
<dbReference type="RefSeq" id="WP_172158286.1">
    <property type="nucleotide sequence ID" value="NZ_CP053564.1"/>
</dbReference>
<protein>
    <submittedName>
        <fullName evidence="2">Uncharacterized protein</fullName>
    </submittedName>
</protein>